<evidence type="ECO:0000313" key="3">
    <source>
        <dbReference type="EMBL" id="SPO32319.1"/>
    </source>
</evidence>
<keyword evidence="1" id="KW-0862">Zinc</keyword>
<keyword evidence="1" id="KW-0863">Zinc-finger</keyword>
<dbReference type="Proteomes" id="UP000324022">
    <property type="component" value="Unassembled WGS sequence"/>
</dbReference>
<reference evidence="3 4" key="1">
    <citation type="submission" date="2018-03" db="EMBL/GenBank/DDBJ databases">
        <authorList>
            <person name="Guldener U."/>
        </authorList>
    </citation>
    <scope>NUCLEOTIDE SEQUENCE [LARGE SCALE GENOMIC DNA]</scope>
    <source>
        <strain evidence="3 4">NBRC100155</strain>
    </source>
</reference>
<evidence type="ECO:0000256" key="1">
    <source>
        <dbReference type="PROSITE-ProRule" id="PRU00047"/>
    </source>
</evidence>
<dbReference type="PANTHER" id="PTHR33223:SF6">
    <property type="entry name" value="CCHC-TYPE DOMAIN-CONTAINING PROTEIN"/>
    <property type="match status" value="1"/>
</dbReference>
<dbReference type="PROSITE" id="PS50158">
    <property type="entry name" value="ZF_CCHC"/>
    <property type="match status" value="1"/>
</dbReference>
<evidence type="ECO:0000313" key="4">
    <source>
        <dbReference type="Proteomes" id="UP000324022"/>
    </source>
</evidence>
<accession>A0A5C3ESH6</accession>
<evidence type="ECO:0000259" key="2">
    <source>
        <dbReference type="PROSITE" id="PS50158"/>
    </source>
</evidence>
<dbReference type="OrthoDB" id="3260975at2759"/>
<keyword evidence="1" id="KW-0479">Metal-binding</keyword>
<dbReference type="GO" id="GO:0003676">
    <property type="term" value="F:nucleic acid binding"/>
    <property type="evidence" value="ECO:0007669"/>
    <property type="project" value="InterPro"/>
</dbReference>
<proteinExistence type="predicted"/>
<dbReference type="InterPro" id="IPR001878">
    <property type="entry name" value="Znf_CCHC"/>
</dbReference>
<dbReference type="EMBL" id="OOIN01000043">
    <property type="protein sequence ID" value="SPO32319.1"/>
    <property type="molecule type" value="Genomic_DNA"/>
</dbReference>
<name>A0A5C3ESH6_9BASI</name>
<protein>
    <recommendedName>
        <fullName evidence="2">CCHC-type domain-containing protein</fullName>
    </recommendedName>
</protein>
<organism evidence="3 4">
    <name type="scientific">Ustilago trichophora</name>
    <dbReference type="NCBI Taxonomy" id="86804"/>
    <lineage>
        <taxon>Eukaryota</taxon>
        <taxon>Fungi</taxon>
        <taxon>Dikarya</taxon>
        <taxon>Basidiomycota</taxon>
        <taxon>Ustilaginomycotina</taxon>
        <taxon>Ustilaginomycetes</taxon>
        <taxon>Ustilaginales</taxon>
        <taxon>Ustilaginaceae</taxon>
        <taxon>Ustilago</taxon>
    </lineage>
</organism>
<feature type="domain" description="CCHC-type" evidence="2">
    <location>
        <begin position="314"/>
        <end position="327"/>
    </location>
</feature>
<dbReference type="AlphaFoldDB" id="A0A5C3ESH6"/>
<dbReference type="GO" id="GO:0008270">
    <property type="term" value="F:zinc ion binding"/>
    <property type="evidence" value="ECO:0007669"/>
    <property type="project" value="UniProtKB-KW"/>
</dbReference>
<dbReference type="PANTHER" id="PTHR33223">
    <property type="entry name" value="CCHC-TYPE DOMAIN-CONTAINING PROTEIN"/>
    <property type="match status" value="1"/>
</dbReference>
<sequence length="354" mass="40042">MSASPTQAPGAAAFSNGIADYSGDYTDVDAQVWLDHFDRFCLDRKIDDDPIRKARYFKTFLTGAARDWYNALPPATQKDFDALEAAFLAHFGDLIKPKETPASRYQAFLDTVRVKKTAESLRDLAEWRKWLAETLTLATKVTSSYASEPLKASMFWAALPAELKPHLGFMRDTVLESVNACRDLPITVYDEIIAEHDARHQRNRKVSNELANLARIIDGLRKNNLPTTPPEEKRARFDNASAPNGVQLARPKSPSVDAATIPQYSFTDDKEGHRQYEEALKKYHQEHPRVTISPPYYWPYPVTPGTEKPGTGECHRCGHRGHMYSNCNSDRPVPQLEQNYRRAYARALQGQGNQ</sequence>
<keyword evidence="4" id="KW-1185">Reference proteome</keyword>
<gene>
    <name evidence="3" type="ORF">UTRI_02876</name>
</gene>